<reference evidence="1 2" key="1">
    <citation type="submission" date="2015-03" db="EMBL/GenBank/DDBJ databases">
        <authorList>
            <consortium name="Pathogen Informatics"/>
        </authorList>
    </citation>
    <scope>NUCLEOTIDE SEQUENCE [LARGE SCALE GENOMIC DNA]</scope>
    <source>
        <strain evidence="1 2">G09801536</strain>
    </source>
</reference>
<sequence length="31" mass="3286">MRASAGVIPKASVIRQAGDSVRRVDSRTSLT</sequence>
<name>A0A655ITE6_MYCTX</name>
<dbReference type="AlphaFoldDB" id="A0A655ITE6"/>
<gene>
    <name evidence="1" type="ORF">ERS007679_03191</name>
</gene>
<evidence type="ECO:0000313" key="1">
    <source>
        <dbReference type="EMBL" id="COW12726.1"/>
    </source>
</evidence>
<accession>A0A655ITE6</accession>
<organism evidence="1 2">
    <name type="scientific">Mycobacterium tuberculosis</name>
    <dbReference type="NCBI Taxonomy" id="1773"/>
    <lineage>
        <taxon>Bacteria</taxon>
        <taxon>Bacillati</taxon>
        <taxon>Actinomycetota</taxon>
        <taxon>Actinomycetes</taxon>
        <taxon>Mycobacteriales</taxon>
        <taxon>Mycobacteriaceae</taxon>
        <taxon>Mycobacterium</taxon>
        <taxon>Mycobacterium tuberculosis complex</taxon>
    </lineage>
</organism>
<proteinExistence type="predicted"/>
<protein>
    <submittedName>
        <fullName evidence="1">Uncharacterized protein</fullName>
    </submittedName>
</protein>
<dbReference type="EMBL" id="CSAD01000538">
    <property type="protein sequence ID" value="COW12726.1"/>
    <property type="molecule type" value="Genomic_DNA"/>
</dbReference>
<dbReference type="Proteomes" id="UP000045842">
    <property type="component" value="Unassembled WGS sequence"/>
</dbReference>
<evidence type="ECO:0000313" key="2">
    <source>
        <dbReference type="Proteomes" id="UP000045842"/>
    </source>
</evidence>